<sequence length="415" mass="46389">METTNIVDFARRDRITDALTDLLRTGAQELIATAVEAELAGYLAQFADLRTDAGHAAVVRNGHHPERPFQTGIGPVSVRIPKVRSKDGTPVTFRSALVPPYVRRTKTLEAALPWLYLKGISSGEMAPTLKVLLGPEAQGLSANTVSRLKRDWAKEYDGWREAALDDEPLVYIWADGVHSGLRGENDKLCALVIVGVTARGQKRFLAIEDGVRESTQSWREVLLNLKSRGMNAPKLAIGDGAMGFWAAMDEVYPTTRHQRCWQHKTMNVLNCLPKLSQPKAKAAIHNIWQAETKADAEKAFDLFIETYEPKYPKAALCLQKDRTELMAFFDFPAQHWQSIRTSNPIESAFATIRHRTKRSKGCLSRDGMLHMMFKLGQCAEQNWRKLRGFDYLAKVITGVTFKDGIEAANPDQIAA</sequence>
<dbReference type="KEGG" id="hat:RC74_21410"/>
<keyword evidence="5 6" id="KW-0233">DNA recombination</keyword>
<accession>A0A126V693</accession>
<dbReference type="RefSeq" id="WP_039002321.1">
    <property type="nucleotide sequence ID" value="NZ_CP014328.1"/>
</dbReference>
<dbReference type="PROSITE" id="PS01007">
    <property type="entry name" value="TRANSPOSASE_MUTATOR"/>
    <property type="match status" value="1"/>
</dbReference>
<evidence type="ECO:0000256" key="5">
    <source>
        <dbReference type="ARBA" id="ARBA00023172"/>
    </source>
</evidence>
<dbReference type="GO" id="GO:0004803">
    <property type="term" value="F:transposase activity"/>
    <property type="evidence" value="ECO:0007669"/>
    <property type="project" value="UniProtKB-UniRule"/>
</dbReference>
<dbReference type="PANTHER" id="PTHR33217">
    <property type="entry name" value="TRANSPOSASE FOR INSERTION SEQUENCE ELEMENT IS1081"/>
    <property type="match status" value="1"/>
</dbReference>
<dbReference type="GO" id="GO:0006313">
    <property type="term" value="P:DNA transposition"/>
    <property type="evidence" value="ECO:0007669"/>
    <property type="project" value="UniProtKB-UniRule"/>
</dbReference>
<organism evidence="7 8">
    <name type="scientific">Falsihalocynthiibacter arcticus</name>
    <dbReference type="NCBI Taxonomy" id="1579316"/>
    <lineage>
        <taxon>Bacteria</taxon>
        <taxon>Pseudomonadati</taxon>
        <taxon>Pseudomonadota</taxon>
        <taxon>Alphaproteobacteria</taxon>
        <taxon>Rhodobacterales</taxon>
        <taxon>Roseobacteraceae</taxon>
        <taxon>Falsihalocynthiibacter</taxon>
    </lineage>
</organism>
<dbReference type="NCBIfam" id="NF033543">
    <property type="entry name" value="transpos_IS256"/>
    <property type="match status" value="1"/>
</dbReference>
<keyword evidence="6" id="KW-0814">Transposable element</keyword>
<keyword evidence="4 6" id="KW-0238">DNA-binding</keyword>
<dbReference type="AlphaFoldDB" id="A0A126V693"/>
<evidence type="ECO:0000256" key="3">
    <source>
        <dbReference type="ARBA" id="ARBA00022578"/>
    </source>
</evidence>
<dbReference type="PANTHER" id="PTHR33217:SF9">
    <property type="entry name" value="MUTATOR FAMILY TRANSPOSASE"/>
    <property type="match status" value="1"/>
</dbReference>
<keyword evidence="3 6" id="KW-0815">Transposition</keyword>
<dbReference type="GO" id="GO:0003677">
    <property type="term" value="F:DNA binding"/>
    <property type="evidence" value="ECO:0007669"/>
    <property type="project" value="UniProtKB-UniRule"/>
</dbReference>
<evidence type="ECO:0000256" key="1">
    <source>
        <dbReference type="ARBA" id="ARBA00002190"/>
    </source>
</evidence>
<name>A0A126V693_9RHOB</name>
<evidence type="ECO:0000256" key="4">
    <source>
        <dbReference type="ARBA" id="ARBA00023125"/>
    </source>
</evidence>
<dbReference type="Pfam" id="PF00872">
    <property type="entry name" value="Transposase_mut"/>
    <property type="match status" value="1"/>
</dbReference>
<proteinExistence type="inferred from homology"/>
<protein>
    <recommendedName>
        <fullName evidence="6">Mutator family transposase</fullName>
    </recommendedName>
</protein>
<keyword evidence="8" id="KW-1185">Reference proteome</keyword>
<dbReference type="EMBL" id="CP014328">
    <property type="protein sequence ID" value="AML53813.1"/>
    <property type="molecule type" value="Genomic_DNA"/>
</dbReference>
<geneLocation type="plasmid" evidence="7">
    <name>unnamed</name>
</geneLocation>
<reference evidence="7 8" key="1">
    <citation type="submission" date="2016-02" db="EMBL/GenBank/DDBJ databases">
        <title>Complete genome sequence of Halocynthiibacter arcticus PAMC 20958t from arctic marine sediment.</title>
        <authorList>
            <person name="Lee Y.M."/>
            <person name="Baek K."/>
            <person name="Lee H.K."/>
            <person name="Shin S.C."/>
        </authorList>
    </citation>
    <scope>NUCLEOTIDE SEQUENCE [LARGE SCALE GENOMIC DNA]</scope>
    <source>
        <strain evidence="7">PAMC 20958</strain>
        <plasmid evidence="8">Plasmid</plasmid>
    </source>
</reference>
<evidence type="ECO:0000313" key="8">
    <source>
        <dbReference type="Proteomes" id="UP000070371"/>
    </source>
</evidence>
<evidence type="ECO:0000256" key="2">
    <source>
        <dbReference type="ARBA" id="ARBA00010961"/>
    </source>
</evidence>
<keyword evidence="7" id="KW-0614">Plasmid</keyword>
<comment type="function">
    <text evidence="1 6">Required for the transposition of the insertion element.</text>
</comment>
<comment type="similarity">
    <text evidence="2 6">Belongs to the transposase mutator family.</text>
</comment>
<evidence type="ECO:0000313" key="7">
    <source>
        <dbReference type="EMBL" id="AML53813.1"/>
    </source>
</evidence>
<evidence type="ECO:0000256" key="6">
    <source>
        <dbReference type="RuleBase" id="RU365089"/>
    </source>
</evidence>
<gene>
    <name evidence="7" type="ORF">RC74_21410</name>
</gene>
<dbReference type="InterPro" id="IPR001207">
    <property type="entry name" value="Transposase_mutator"/>
</dbReference>
<dbReference type="OrthoDB" id="165209at2"/>
<dbReference type="Proteomes" id="UP000070371">
    <property type="component" value="Plasmid unnamed"/>
</dbReference>